<reference evidence="2 3" key="1">
    <citation type="submission" date="2021-03" db="EMBL/GenBank/DDBJ databases">
        <title>Sequencing the genomes of 1000 actinobacteria strains.</title>
        <authorList>
            <person name="Klenk H.-P."/>
        </authorList>
    </citation>
    <scope>NUCLEOTIDE SEQUENCE [LARGE SCALE GENOMIC DNA]</scope>
    <source>
        <strain evidence="2 3">DSM 44580</strain>
    </source>
</reference>
<evidence type="ECO:0000313" key="3">
    <source>
        <dbReference type="Proteomes" id="UP001519363"/>
    </source>
</evidence>
<dbReference type="Gene3D" id="3.50.50.60">
    <property type="entry name" value="FAD/NAD(P)-binding domain"/>
    <property type="match status" value="1"/>
</dbReference>
<sequence>MSTPRSPWGRGTPATEPLLGRHTADVVVVGGGVAGLTLAHRLRRDLPEAKLVLLEAVSVGGGATGHSTGLARPGVWGSMRLLRRRAGPAAADAMTRASLAGMAALRELVTTEGIDCDLVSGRMFQVPVTAAHVDRYTADLPELNRLGMRAEWLDRHPHGALRVEPLYQLDPLRLCLGLRELLLARGVAVHEGSAVRQVVPGEPVLVRTDHAEVRASQVVLAVDGYAGAFGLPVVPLRSQALCTEPIPGPAPLAPGDLLIDSRAFFNYARLGPDNRLILGGGRAANPRAVPGRMPHVEAATWRRLERELHALFPTLAGIRVERHWAGVSGATPDWMPVVGRVDRGVWFEGGWNGRGFAPALHSAGWLAGQLAAALHGRPAPPPELPWHRGRVRTLPVLNRLRYPLRQAFLDLSDRRSLARK</sequence>
<protein>
    <submittedName>
        <fullName evidence="2">Glycine/D-amino acid oxidase-like deaminating enzyme</fullName>
    </submittedName>
</protein>
<dbReference type="RefSeq" id="WP_209707494.1">
    <property type="nucleotide sequence ID" value="NZ_JAGIOO010000001.1"/>
</dbReference>
<dbReference type="Gene3D" id="3.30.9.10">
    <property type="entry name" value="D-Amino Acid Oxidase, subunit A, domain 2"/>
    <property type="match status" value="1"/>
</dbReference>
<dbReference type="InterPro" id="IPR006076">
    <property type="entry name" value="FAD-dep_OxRdtase"/>
</dbReference>
<comment type="caution">
    <text evidence="2">The sequence shown here is derived from an EMBL/GenBank/DDBJ whole genome shotgun (WGS) entry which is preliminary data.</text>
</comment>
<accession>A0ABS5AMT3</accession>
<evidence type="ECO:0000259" key="1">
    <source>
        <dbReference type="Pfam" id="PF01266"/>
    </source>
</evidence>
<name>A0ABS5AMT3_9PSEU</name>
<dbReference type="SUPFAM" id="SSF51905">
    <property type="entry name" value="FAD/NAD(P)-binding domain"/>
    <property type="match status" value="1"/>
</dbReference>
<dbReference type="EMBL" id="JAGIOO010000001">
    <property type="protein sequence ID" value="MBP2477860.1"/>
    <property type="molecule type" value="Genomic_DNA"/>
</dbReference>
<dbReference type="Pfam" id="PF01266">
    <property type="entry name" value="DAO"/>
    <property type="match status" value="1"/>
</dbReference>
<keyword evidence="3" id="KW-1185">Reference proteome</keyword>
<organism evidence="2 3">
    <name type="scientific">Crossiella equi</name>
    <dbReference type="NCBI Taxonomy" id="130796"/>
    <lineage>
        <taxon>Bacteria</taxon>
        <taxon>Bacillati</taxon>
        <taxon>Actinomycetota</taxon>
        <taxon>Actinomycetes</taxon>
        <taxon>Pseudonocardiales</taxon>
        <taxon>Pseudonocardiaceae</taxon>
        <taxon>Crossiella</taxon>
    </lineage>
</organism>
<evidence type="ECO:0000313" key="2">
    <source>
        <dbReference type="EMBL" id="MBP2477860.1"/>
    </source>
</evidence>
<dbReference type="Proteomes" id="UP001519363">
    <property type="component" value="Unassembled WGS sequence"/>
</dbReference>
<feature type="domain" description="FAD dependent oxidoreductase" evidence="1">
    <location>
        <begin position="25"/>
        <end position="367"/>
    </location>
</feature>
<dbReference type="PANTHER" id="PTHR13847">
    <property type="entry name" value="SARCOSINE DEHYDROGENASE-RELATED"/>
    <property type="match status" value="1"/>
</dbReference>
<proteinExistence type="predicted"/>
<gene>
    <name evidence="2" type="ORF">JOF53_006732</name>
</gene>
<dbReference type="InterPro" id="IPR036188">
    <property type="entry name" value="FAD/NAD-bd_sf"/>
</dbReference>
<dbReference type="PANTHER" id="PTHR13847:SF281">
    <property type="entry name" value="FAD DEPENDENT OXIDOREDUCTASE DOMAIN-CONTAINING PROTEIN"/>
    <property type="match status" value="1"/>
</dbReference>